<evidence type="ECO:0000313" key="3">
    <source>
        <dbReference type="Proteomes" id="UP000051574"/>
    </source>
</evidence>
<protein>
    <recommendedName>
        <fullName evidence="4">G-protein coupled receptors family 2 profile 2 domain-containing protein</fullName>
    </recommendedName>
</protein>
<feature type="transmembrane region" description="Helical" evidence="1">
    <location>
        <begin position="321"/>
        <end position="340"/>
    </location>
</feature>
<accession>A0A0T6B023</accession>
<feature type="transmembrane region" description="Helical" evidence="1">
    <location>
        <begin position="400"/>
        <end position="420"/>
    </location>
</feature>
<evidence type="ECO:0000313" key="2">
    <source>
        <dbReference type="EMBL" id="KRT80689.1"/>
    </source>
</evidence>
<keyword evidence="1" id="KW-0472">Membrane</keyword>
<sequence length="445" mass="51262">MVPVSEYLNLVTLIVNANLINNLANYQPTYVESSRYYYKSDDLKESQPRPVNFDPIFSQSIFFPKCCPPGFIYNVNKKDCKASSNVSPIYDDFKLKVNLIKSGLSECDVVVDRFMKSKDLMRAGTKELKINLKISKDRFTPGAYCMDKTVQSDVFVIKICGERSHCSDISRNRTKEWCVNKCCWDGYSYLGHRCEFNENHVLPDDKYRKYYESEDSYGFLYGITNCIKQRIHRVANLDFYISRKGSLVRKDNAAVYEIGQYCLDSASFVDSGERHDIVLLCDNKKGVNIRLAITLIVVVIIFAGFVTVFLKSFLIYELEGLIVKLVACYAYVEALFWILVMLKITFKQFDHFCFVFGCLDVLMSISRLAWLNVVEYEIWLTVGSNGVCTSKSKTSMWVQFLYYTLYAITIPGVTMVNFMLAHHRIYPLVITPQLNIFTCIIQLGE</sequence>
<feature type="transmembrane region" description="Helical" evidence="1">
    <location>
        <begin position="291"/>
        <end position="315"/>
    </location>
</feature>
<feature type="transmembrane region" description="Helical" evidence="1">
    <location>
        <begin position="352"/>
        <end position="370"/>
    </location>
</feature>
<comment type="caution">
    <text evidence="2">The sequence shown here is derived from an EMBL/GenBank/DDBJ whole genome shotgun (WGS) entry which is preliminary data.</text>
</comment>
<gene>
    <name evidence="2" type="ORF">AMK59_4930</name>
</gene>
<keyword evidence="1" id="KW-1133">Transmembrane helix</keyword>
<dbReference type="EMBL" id="LJIG01016409">
    <property type="protein sequence ID" value="KRT80689.1"/>
    <property type="molecule type" value="Genomic_DNA"/>
</dbReference>
<keyword evidence="3" id="KW-1185">Reference proteome</keyword>
<keyword evidence="1" id="KW-0812">Transmembrane</keyword>
<evidence type="ECO:0000256" key="1">
    <source>
        <dbReference type="SAM" id="Phobius"/>
    </source>
</evidence>
<dbReference type="PANTHER" id="PTHR46953:SF1">
    <property type="entry name" value="G-PROTEIN COUPLED RECEPTOR MTH-LIKE 1-RELATED"/>
    <property type="match status" value="1"/>
</dbReference>
<proteinExistence type="predicted"/>
<dbReference type="Proteomes" id="UP000051574">
    <property type="component" value="Unassembled WGS sequence"/>
</dbReference>
<organism evidence="2 3">
    <name type="scientific">Oryctes borbonicus</name>
    <dbReference type="NCBI Taxonomy" id="1629725"/>
    <lineage>
        <taxon>Eukaryota</taxon>
        <taxon>Metazoa</taxon>
        <taxon>Ecdysozoa</taxon>
        <taxon>Arthropoda</taxon>
        <taxon>Hexapoda</taxon>
        <taxon>Insecta</taxon>
        <taxon>Pterygota</taxon>
        <taxon>Neoptera</taxon>
        <taxon>Endopterygota</taxon>
        <taxon>Coleoptera</taxon>
        <taxon>Polyphaga</taxon>
        <taxon>Scarabaeiformia</taxon>
        <taxon>Scarabaeidae</taxon>
        <taxon>Dynastinae</taxon>
        <taxon>Oryctes</taxon>
    </lineage>
</organism>
<reference evidence="2 3" key="1">
    <citation type="submission" date="2015-09" db="EMBL/GenBank/DDBJ databases">
        <title>Draft genome of the scarab beetle Oryctes borbonicus.</title>
        <authorList>
            <person name="Meyer J.M."/>
            <person name="Markov G.V."/>
            <person name="Baskaran P."/>
            <person name="Herrmann M."/>
            <person name="Sommer R.J."/>
            <person name="Roedelsperger C."/>
        </authorList>
    </citation>
    <scope>NUCLEOTIDE SEQUENCE [LARGE SCALE GENOMIC DNA]</scope>
    <source>
        <strain evidence="2">OB123</strain>
        <tissue evidence="2">Whole animal</tissue>
    </source>
</reference>
<dbReference type="AlphaFoldDB" id="A0A0T6B023"/>
<evidence type="ECO:0008006" key="4">
    <source>
        <dbReference type="Google" id="ProtNLM"/>
    </source>
</evidence>
<dbReference type="PANTHER" id="PTHR46953">
    <property type="entry name" value="G-PROTEIN COUPLED RECEPTOR MTH-LIKE 1-RELATED"/>
    <property type="match status" value="1"/>
</dbReference>
<dbReference type="OrthoDB" id="10564470at2759"/>
<name>A0A0T6B023_9SCAR</name>
<dbReference type="InterPro" id="IPR052808">
    <property type="entry name" value="GPCR_Mth-like"/>
</dbReference>